<dbReference type="AlphaFoldDB" id="A0A2T8FDE3"/>
<evidence type="ECO:0000256" key="1">
    <source>
        <dbReference type="SAM" id="Phobius"/>
    </source>
</evidence>
<keyword evidence="1" id="KW-0472">Membrane</keyword>
<name>A0A2T8FDE3_9ACTN</name>
<keyword evidence="1" id="KW-1133">Transmembrane helix</keyword>
<feature type="transmembrane region" description="Helical" evidence="1">
    <location>
        <begin position="70"/>
        <end position="91"/>
    </location>
</feature>
<gene>
    <name evidence="2" type="ORF">DDE18_05275</name>
</gene>
<feature type="transmembrane region" description="Helical" evidence="1">
    <location>
        <begin position="21"/>
        <end position="41"/>
    </location>
</feature>
<keyword evidence="1" id="KW-0812">Transmembrane</keyword>
<protein>
    <submittedName>
        <fullName evidence="2">Uncharacterized protein</fullName>
    </submittedName>
</protein>
<sequence>MISRALLRIPAEHRKPIAQGLLWVAGIAAFFGALDFPMFLIKTEEKCKGHLWAKECKDVPIPLGDRVPHLLIAIGLFSIALICVFAAWRLISTQGHLKKYQAILTGVEAMDIGRIADITRSSPSRVRTEIQTLIDSDEISDFYIDYQRDQVVSKKYVPKSSHKTVVTCRLCGAHNELIVGITRSCAACGEPLILKAR</sequence>
<evidence type="ECO:0000313" key="2">
    <source>
        <dbReference type="EMBL" id="PVG83731.1"/>
    </source>
</evidence>
<dbReference type="Proteomes" id="UP000246018">
    <property type="component" value="Unassembled WGS sequence"/>
</dbReference>
<accession>A0A2T8FDE3</accession>
<keyword evidence="3" id="KW-1185">Reference proteome</keyword>
<dbReference type="RefSeq" id="WP_116571204.1">
    <property type="nucleotide sequence ID" value="NZ_QDGZ01000002.1"/>
</dbReference>
<organism evidence="2 3">
    <name type="scientific">Nocardioides gansuensis</name>
    <dbReference type="NCBI Taxonomy" id="2138300"/>
    <lineage>
        <taxon>Bacteria</taxon>
        <taxon>Bacillati</taxon>
        <taxon>Actinomycetota</taxon>
        <taxon>Actinomycetes</taxon>
        <taxon>Propionibacteriales</taxon>
        <taxon>Nocardioidaceae</taxon>
        <taxon>Nocardioides</taxon>
    </lineage>
</organism>
<comment type="caution">
    <text evidence="2">The sequence shown here is derived from an EMBL/GenBank/DDBJ whole genome shotgun (WGS) entry which is preliminary data.</text>
</comment>
<proteinExistence type="predicted"/>
<dbReference type="OrthoDB" id="3826586at2"/>
<dbReference type="EMBL" id="QDGZ01000002">
    <property type="protein sequence ID" value="PVG83731.1"/>
    <property type="molecule type" value="Genomic_DNA"/>
</dbReference>
<evidence type="ECO:0000313" key="3">
    <source>
        <dbReference type="Proteomes" id="UP000246018"/>
    </source>
</evidence>
<reference evidence="2 3" key="1">
    <citation type="submission" date="2018-04" db="EMBL/GenBank/DDBJ databases">
        <title>Genome of Nocardioides gansuensis WSJ-1.</title>
        <authorList>
            <person name="Wu S."/>
            <person name="Wang G."/>
        </authorList>
    </citation>
    <scope>NUCLEOTIDE SEQUENCE [LARGE SCALE GENOMIC DNA]</scope>
    <source>
        <strain evidence="2 3">WSJ-1</strain>
    </source>
</reference>